<dbReference type="RefSeq" id="WP_009849708.1">
    <property type="nucleotide sequence ID" value="NZ_DS022294.1"/>
</dbReference>
<evidence type="ECO:0000313" key="4">
    <source>
        <dbReference type="EMBL" id="EAU55245.1"/>
    </source>
</evidence>
<gene>
    <name evidence="4" type="ORF">SPV1_10951</name>
</gene>
<dbReference type="eggNOG" id="COG4942">
    <property type="taxonomic scope" value="Bacteria"/>
</dbReference>
<feature type="coiled-coil region" evidence="1">
    <location>
        <begin position="171"/>
        <end position="209"/>
    </location>
</feature>
<dbReference type="STRING" id="314344.AL013_09440"/>
<sequence>MKRLTTSILSLAAALAVVMVLISPSIAAAGITTKQKIEQIKLERQRLAKLRHSMEQELGSIGRELKELDTELIAARRASRDVRASIRVSDHKLANLEAERADLQRHIETLKQTMMEEAVAAWQRSSRSSPWMGILTGVPVSDIPHRRFLLNVVMQAQQKDRQEYLKSVEHLAHIEADLKQQRDQLTRLHEEKKRAEAQLEARVRDKRNLVKRVNGEMRASKRHDSQLAREEKALLRLLQGISEDIVAGDNPGSVEQIRKRKGRLPWPLRGRIVASYHSRPLKGMPRLQGVQLKPDHGAYQVKAMGAGQVRYADWFGGYGLMIIVDYGEGILGVYAHNEVLYKQLGDWVEAGEVLADSGSTGWVSRQLLYFEIRDKGKPVNPKYWCRR</sequence>
<dbReference type="SUPFAM" id="SSF51261">
    <property type="entry name" value="Duplicated hybrid motif"/>
    <property type="match status" value="1"/>
</dbReference>
<keyword evidence="2" id="KW-0732">Signal</keyword>
<dbReference type="HOGENOM" id="CLU_029425_4_0_0"/>
<comment type="caution">
    <text evidence="4">The sequence shown here is derived from an EMBL/GenBank/DDBJ whole genome shotgun (WGS) entry which is preliminary data.</text>
</comment>
<organism evidence="4 5">
    <name type="scientific">Mariprofundus ferrooxydans PV-1</name>
    <dbReference type="NCBI Taxonomy" id="314345"/>
    <lineage>
        <taxon>Bacteria</taxon>
        <taxon>Pseudomonadati</taxon>
        <taxon>Pseudomonadota</taxon>
        <taxon>Candidatius Mariprofundia</taxon>
        <taxon>Mariprofundales</taxon>
        <taxon>Mariprofundaceae</taxon>
        <taxon>Mariprofundus</taxon>
    </lineage>
</organism>
<dbReference type="GO" id="GO:0004222">
    <property type="term" value="F:metalloendopeptidase activity"/>
    <property type="evidence" value="ECO:0007669"/>
    <property type="project" value="TreeGrafter"/>
</dbReference>
<feature type="domain" description="M23ase beta-sheet core" evidence="3">
    <location>
        <begin position="288"/>
        <end position="381"/>
    </location>
</feature>
<evidence type="ECO:0000313" key="5">
    <source>
        <dbReference type="Proteomes" id="UP000005297"/>
    </source>
</evidence>
<feature type="signal peptide" evidence="2">
    <location>
        <begin position="1"/>
        <end position="29"/>
    </location>
</feature>
<dbReference type="CDD" id="cd12797">
    <property type="entry name" value="M23_peptidase"/>
    <property type="match status" value="1"/>
</dbReference>
<dbReference type="InterPro" id="IPR011055">
    <property type="entry name" value="Dup_hybrid_motif"/>
</dbReference>
<evidence type="ECO:0000256" key="1">
    <source>
        <dbReference type="SAM" id="Coils"/>
    </source>
</evidence>
<protein>
    <submittedName>
        <fullName evidence="4">Putative NlpD-related protein family M37 unassigned peptidase (NlpD protein)</fullName>
    </submittedName>
</protein>
<dbReference type="InterPro" id="IPR016047">
    <property type="entry name" value="M23ase_b-sheet_dom"/>
</dbReference>
<accession>Q0F1E6</accession>
<dbReference type="InParanoid" id="Q0F1E6"/>
<dbReference type="Pfam" id="PF01551">
    <property type="entry name" value="Peptidase_M23"/>
    <property type="match status" value="1"/>
</dbReference>
<proteinExistence type="predicted"/>
<dbReference type="Gene3D" id="2.70.70.10">
    <property type="entry name" value="Glucose Permease (Domain IIA)"/>
    <property type="match status" value="1"/>
</dbReference>
<name>Q0F1E6_9PROT</name>
<dbReference type="Proteomes" id="UP000005297">
    <property type="component" value="Unassembled WGS sequence"/>
</dbReference>
<reference evidence="4 5" key="1">
    <citation type="submission" date="2006-09" db="EMBL/GenBank/DDBJ databases">
        <authorList>
            <person name="Emerson D."/>
            <person name="Ferriera S."/>
            <person name="Johnson J."/>
            <person name="Kravitz S."/>
            <person name="Halpern A."/>
            <person name="Remington K."/>
            <person name="Beeson K."/>
            <person name="Tran B."/>
            <person name="Rogers Y.-H."/>
            <person name="Friedman R."/>
            <person name="Venter J.C."/>
        </authorList>
    </citation>
    <scope>NUCLEOTIDE SEQUENCE [LARGE SCALE GENOMIC DNA]</scope>
    <source>
        <strain evidence="4 5">PV-1</strain>
    </source>
</reference>
<dbReference type="PANTHER" id="PTHR21666:SF270">
    <property type="entry name" value="MUREIN HYDROLASE ACTIVATOR ENVC"/>
    <property type="match status" value="1"/>
</dbReference>
<evidence type="ECO:0000259" key="3">
    <source>
        <dbReference type="Pfam" id="PF01551"/>
    </source>
</evidence>
<dbReference type="PANTHER" id="PTHR21666">
    <property type="entry name" value="PEPTIDASE-RELATED"/>
    <property type="match status" value="1"/>
</dbReference>
<dbReference type="AlphaFoldDB" id="Q0F1E6"/>
<feature type="coiled-coil region" evidence="1">
    <location>
        <begin position="37"/>
        <end position="113"/>
    </location>
</feature>
<dbReference type="Gene3D" id="6.10.250.3150">
    <property type="match status" value="1"/>
</dbReference>
<dbReference type="OrthoDB" id="9784703at2"/>
<keyword evidence="1" id="KW-0175">Coiled coil</keyword>
<dbReference type="EMBL" id="AATS01000003">
    <property type="protein sequence ID" value="EAU55245.1"/>
    <property type="molecule type" value="Genomic_DNA"/>
</dbReference>
<feature type="chain" id="PRO_5004171574" evidence="2">
    <location>
        <begin position="30"/>
        <end position="387"/>
    </location>
</feature>
<keyword evidence="5" id="KW-1185">Reference proteome</keyword>
<dbReference type="InterPro" id="IPR050570">
    <property type="entry name" value="Cell_wall_metabolism_enzyme"/>
</dbReference>
<evidence type="ECO:0000256" key="2">
    <source>
        <dbReference type="SAM" id="SignalP"/>
    </source>
</evidence>